<dbReference type="RefSeq" id="WP_074455348.1">
    <property type="nucleotide sequence ID" value="NZ_FMTW01000001.1"/>
</dbReference>
<reference evidence="4 5" key="1">
    <citation type="submission" date="2018-04" db="EMBL/GenBank/DDBJ databases">
        <title>Active sludge and wastewater microbial communities from Klosterneuburg, Austria.</title>
        <authorList>
            <person name="Wagner M."/>
        </authorList>
    </citation>
    <scope>NUCLEOTIDE SEQUENCE [LARGE SCALE GENOMIC DNA]</scope>
    <source>
        <strain evidence="4 5">Nm 57</strain>
    </source>
</reference>
<evidence type="ECO:0000313" key="5">
    <source>
        <dbReference type="Proteomes" id="UP000247780"/>
    </source>
</evidence>
<dbReference type="SUPFAM" id="SSF56954">
    <property type="entry name" value="Outer membrane efflux proteins (OEP)"/>
    <property type="match status" value="1"/>
</dbReference>
<evidence type="ECO:0000256" key="1">
    <source>
        <dbReference type="ARBA" id="ARBA00007613"/>
    </source>
</evidence>
<comment type="caution">
    <text evidence="4">The sequence shown here is derived from an EMBL/GenBank/DDBJ whole genome shotgun (WGS) entry which is preliminary data.</text>
</comment>
<gene>
    <name evidence="4" type="ORF">C8R14_10467</name>
</gene>
<dbReference type="InterPro" id="IPR003423">
    <property type="entry name" value="OMP_efflux"/>
</dbReference>
<feature type="signal peptide" evidence="3">
    <location>
        <begin position="1"/>
        <end position="21"/>
    </location>
</feature>
<comment type="similarity">
    <text evidence="1">Belongs to the outer membrane factor (OMF) (TC 1.B.17) family.</text>
</comment>
<dbReference type="PANTHER" id="PTHR30203">
    <property type="entry name" value="OUTER MEMBRANE CATION EFFLUX PROTEIN"/>
    <property type="match status" value="1"/>
</dbReference>
<organism evidence="4 5">
    <name type="scientific">Nitrosomonas eutropha</name>
    <dbReference type="NCBI Taxonomy" id="916"/>
    <lineage>
        <taxon>Bacteria</taxon>
        <taxon>Pseudomonadati</taxon>
        <taxon>Pseudomonadota</taxon>
        <taxon>Betaproteobacteria</taxon>
        <taxon>Nitrosomonadales</taxon>
        <taxon>Nitrosomonadaceae</taxon>
        <taxon>Nitrosomonas</taxon>
    </lineage>
</organism>
<dbReference type="Pfam" id="PF02321">
    <property type="entry name" value="OEP"/>
    <property type="match status" value="2"/>
</dbReference>
<feature type="coiled-coil region" evidence="2">
    <location>
        <begin position="313"/>
        <end position="358"/>
    </location>
</feature>
<feature type="chain" id="PRO_5045579971" evidence="3">
    <location>
        <begin position="22"/>
        <end position="428"/>
    </location>
</feature>
<evidence type="ECO:0000256" key="2">
    <source>
        <dbReference type="SAM" id="Coils"/>
    </source>
</evidence>
<keyword evidence="2" id="KW-0175">Coiled coil</keyword>
<dbReference type="InterPro" id="IPR010131">
    <property type="entry name" value="MdtP/NodT-like"/>
</dbReference>
<protein>
    <submittedName>
        <fullName evidence="4">Cobalt-zinc-cadmium efflux system outer membrane protein</fullName>
    </submittedName>
</protein>
<name>A0ABX5MBA2_9PROT</name>
<keyword evidence="3" id="KW-0732">Signal</keyword>
<dbReference type="EMBL" id="QICQ01000004">
    <property type="protein sequence ID" value="PXV83604.1"/>
    <property type="molecule type" value="Genomic_DNA"/>
</dbReference>
<dbReference type="PANTHER" id="PTHR30203:SF30">
    <property type="entry name" value="OUTER MEMBRANE PROTEIN-RELATED"/>
    <property type="match status" value="1"/>
</dbReference>
<accession>A0ABX5MBA2</accession>
<evidence type="ECO:0000313" key="4">
    <source>
        <dbReference type="EMBL" id="PXV83604.1"/>
    </source>
</evidence>
<proteinExistence type="inferred from homology"/>
<sequence length="428" mass="46968">MRCSALFILALWAVLPGNSQAYDITVSLKEAEQLALTRNRDLRFARRNIEAAAAETLNAAAFPNPTLAVNASHLNLKSDPTTAFSSRTPTESEIRIDQTFERGGKRALRMAQADSKLTATRFDFDDTLRQTRFNARSAWFELKLAEHHVELSGIIASQSEHILELARRRYQAGDLSGADLGRFETDAARARAGVRTAESTLTRARTALGILLADENHALQLVTRGDWPAERARLPDAATITTAISQRPDTLAAAARMEAARHNVGLAQAKRTRDVTVSLQYERQPADVTQPRNSLGLEVSIPLFLGNYFEGDIRHAHAELALAEDQLEAIRARIQAEINQLVDELQHASDRWHALQEQALPAARRTASAAELAFSKGAISALEFLDAQRILRTAELDTLQARSDLAQASAALDAALETTISKEQEPAS</sequence>
<evidence type="ECO:0000256" key="3">
    <source>
        <dbReference type="SAM" id="SignalP"/>
    </source>
</evidence>
<keyword evidence="5" id="KW-1185">Reference proteome</keyword>
<dbReference type="Gene3D" id="1.20.1600.10">
    <property type="entry name" value="Outer membrane efflux proteins (OEP)"/>
    <property type="match status" value="1"/>
</dbReference>
<dbReference type="Proteomes" id="UP000247780">
    <property type="component" value="Unassembled WGS sequence"/>
</dbReference>